<evidence type="ECO:0000256" key="1">
    <source>
        <dbReference type="ARBA" id="ARBA00001971"/>
    </source>
</evidence>
<evidence type="ECO:0000256" key="7">
    <source>
        <dbReference type="ARBA" id="ARBA00023033"/>
    </source>
</evidence>
<evidence type="ECO:0000313" key="12">
    <source>
        <dbReference type="Proteomes" id="UP000466514"/>
    </source>
</evidence>
<dbReference type="AlphaFoldDB" id="A0A7I7MB65"/>
<dbReference type="KEGG" id="mpsc:MPSYJ_29350"/>
<keyword evidence="3 8" id="KW-0349">Heme</keyword>
<feature type="region of interest" description="Disordered" evidence="10">
    <location>
        <begin position="1"/>
        <end position="23"/>
    </location>
</feature>
<dbReference type="GO" id="GO:0016705">
    <property type="term" value="F:oxidoreductase activity, acting on paired donors, with incorporation or reduction of molecular oxygen"/>
    <property type="evidence" value="ECO:0007669"/>
    <property type="project" value="InterPro"/>
</dbReference>
<dbReference type="InterPro" id="IPR002403">
    <property type="entry name" value="Cyt_P450_E_grp-IV"/>
</dbReference>
<comment type="cofactor">
    <cofactor evidence="1 8">
        <name>heme</name>
        <dbReference type="ChEBI" id="CHEBI:30413"/>
    </cofactor>
</comment>
<dbReference type="EMBL" id="AP022574">
    <property type="protein sequence ID" value="BBX69474.1"/>
    <property type="molecule type" value="Genomic_DNA"/>
</dbReference>
<gene>
    <name evidence="11" type="ORF">MPSYJ_29350</name>
</gene>
<accession>A0A7I7MB65</accession>
<evidence type="ECO:0000256" key="10">
    <source>
        <dbReference type="SAM" id="MobiDB-lite"/>
    </source>
</evidence>
<keyword evidence="6 8" id="KW-0408">Iron</keyword>
<sequence>MLSAEPVSRDFCPAPEGTGLKPVPGNKGMPIVGHILAAATQPIDFLHGRLENFGPVSWMRGFAMPIVLALGPEASDEVLTNKDHAFSQKGQEFFSGRFFNRGLMLLDFEEHRCHRRIMQEAFTRERLSGYVHSMDAVGGAAAATLCDRGEMLAYPYLKRTLLDIAATVFTGDDPGPQRDLVNQASADCLRAASAVIRAPFPGLRWSAGVRGRRTLERYFRAGIDARRRSGGADLFAVLCRARDEDGNRLRDDDVVNHMIFLMAAAIETSAAAATAVLHQLALQPQWQDRVRTESSAVAGAGPLDLDALERMHWLGMVINESIRLFPPVPVLFRKALVDSSIQGHFVPAGTMIAVAPLLNHYLPQLWTTPQMFDPERFGNDRREDKSHRLAFVPFGAGAHKCIGMHFATTVVKVVVWHVLREHRIELRPGYTLEWDLTSMPTPTDGFPVLVRRIETLDHNMIVST</sequence>
<name>A0A7I7MB65_9MYCO</name>
<dbReference type="GO" id="GO:0016125">
    <property type="term" value="P:sterol metabolic process"/>
    <property type="evidence" value="ECO:0007669"/>
    <property type="project" value="TreeGrafter"/>
</dbReference>
<evidence type="ECO:0000256" key="9">
    <source>
        <dbReference type="RuleBase" id="RU000461"/>
    </source>
</evidence>
<evidence type="ECO:0000256" key="3">
    <source>
        <dbReference type="ARBA" id="ARBA00022617"/>
    </source>
</evidence>
<dbReference type="GO" id="GO:0020037">
    <property type="term" value="F:heme binding"/>
    <property type="evidence" value="ECO:0007669"/>
    <property type="project" value="InterPro"/>
</dbReference>
<reference evidence="11 12" key="1">
    <citation type="journal article" date="2019" name="Emerg. Microbes Infect.">
        <title>Comprehensive subspecies identification of 175 nontuberculous mycobacteria species based on 7547 genomic profiles.</title>
        <authorList>
            <person name="Matsumoto Y."/>
            <person name="Kinjo T."/>
            <person name="Motooka D."/>
            <person name="Nabeya D."/>
            <person name="Jung N."/>
            <person name="Uechi K."/>
            <person name="Horii T."/>
            <person name="Iida T."/>
            <person name="Fujita J."/>
            <person name="Nakamura S."/>
        </authorList>
    </citation>
    <scope>NUCLEOTIDE SEQUENCE [LARGE SCALE GENOMIC DNA]</scope>
    <source>
        <strain evidence="11 12">JCM 13323</strain>
    </source>
</reference>
<dbReference type="PRINTS" id="PR00385">
    <property type="entry name" value="P450"/>
</dbReference>
<dbReference type="RefSeq" id="WP_163722958.1">
    <property type="nucleotide sequence ID" value="NZ_AP022574.1"/>
</dbReference>
<evidence type="ECO:0000256" key="5">
    <source>
        <dbReference type="ARBA" id="ARBA00023002"/>
    </source>
</evidence>
<evidence type="ECO:0000256" key="8">
    <source>
        <dbReference type="PIRSR" id="PIRSR602403-1"/>
    </source>
</evidence>
<dbReference type="Proteomes" id="UP000466514">
    <property type="component" value="Chromosome"/>
</dbReference>
<keyword evidence="5 9" id="KW-0560">Oxidoreductase</keyword>
<evidence type="ECO:0000256" key="6">
    <source>
        <dbReference type="ARBA" id="ARBA00023004"/>
    </source>
</evidence>
<keyword evidence="12" id="KW-1185">Reference proteome</keyword>
<dbReference type="PANTHER" id="PTHR24286:SF24">
    <property type="entry name" value="LANOSTEROL 14-ALPHA DEMETHYLASE"/>
    <property type="match status" value="1"/>
</dbReference>
<dbReference type="SUPFAM" id="SSF48264">
    <property type="entry name" value="Cytochrome P450"/>
    <property type="match status" value="1"/>
</dbReference>
<keyword evidence="7 9" id="KW-0503">Monooxygenase</keyword>
<dbReference type="GO" id="GO:0005506">
    <property type="term" value="F:iron ion binding"/>
    <property type="evidence" value="ECO:0007669"/>
    <property type="project" value="InterPro"/>
</dbReference>
<evidence type="ECO:0000256" key="2">
    <source>
        <dbReference type="ARBA" id="ARBA00010617"/>
    </source>
</evidence>
<keyword evidence="4 8" id="KW-0479">Metal-binding</keyword>
<evidence type="ECO:0000313" key="11">
    <source>
        <dbReference type="EMBL" id="BBX69474.1"/>
    </source>
</evidence>
<protein>
    <submittedName>
        <fullName evidence="11">Cytochrome P450</fullName>
    </submittedName>
</protein>
<dbReference type="PROSITE" id="PS00086">
    <property type="entry name" value="CYTOCHROME_P450"/>
    <property type="match status" value="1"/>
</dbReference>
<dbReference type="InterPro" id="IPR036396">
    <property type="entry name" value="Cyt_P450_sf"/>
</dbReference>
<dbReference type="InterPro" id="IPR017972">
    <property type="entry name" value="Cyt_P450_CS"/>
</dbReference>
<feature type="binding site" description="axial binding residue" evidence="8">
    <location>
        <position position="401"/>
    </location>
    <ligand>
        <name>heme</name>
        <dbReference type="ChEBI" id="CHEBI:30413"/>
    </ligand>
    <ligandPart>
        <name>Fe</name>
        <dbReference type="ChEBI" id="CHEBI:18248"/>
    </ligandPart>
</feature>
<comment type="similarity">
    <text evidence="2 9">Belongs to the cytochrome P450 family.</text>
</comment>
<dbReference type="GO" id="GO:0004497">
    <property type="term" value="F:monooxygenase activity"/>
    <property type="evidence" value="ECO:0007669"/>
    <property type="project" value="UniProtKB-KW"/>
</dbReference>
<dbReference type="InterPro" id="IPR001128">
    <property type="entry name" value="Cyt_P450"/>
</dbReference>
<evidence type="ECO:0000256" key="4">
    <source>
        <dbReference type="ARBA" id="ARBA00022723"/>
    </source>
</evidence>
<dbReference type="Pfam" id="PF00067">
    <property type="entry name" value="p450"/>
    <property type="match status" value="2"/>
</dbReference>
<dbReference type="PANTHER" id="PTHR24286">
    <property type="entry name" value="CYTOCHROME P450 26"/>
    <property type="match status" value="1"/>
</dbReference>
<dbReference type="PRINTS" id="PR00465">
    <property type="entry name" value="EP450IV"/>
</dbReference>
<proteinExistence type="inferred from homology"/>
<dbReference type="Gene3D" id="1.10.630.10">
    <property type="entry name" value="Cytochrome P450"/>
    <property type="match status" value="1"/>
</dbReference>
<organism evidence="11 12">
    <name type="scientific">Mycolicibacterium psychrotolerans</name>
    <dbReference type="NCBI Taxonomy" id="216929"/>
    <lineage>
        <taxon>Bacteria</taxon>
        <taxon>Bacillati</taxon>
        <taxon>Actinomycetota</taxon>
        <taxon>Actinomycetes</taxon>
        <taxon>Mycobacteriales</taxon>
        <taxon>Mycobacteriaceae</taxon>
        <taxon>Mycolicibacterium</taxon>
    </lineage>
</organism>